<dbReference type="GeneTree" id="ENSGT00940000159411"/>
<feature type="compositionally biased region" description="Pro residues" evidence="11">
    <location>
        <begin position="690"/>
        <end position="700"/>
    </location>
</feature>
<reference evidence="14" key="1">
    <citation type="submission" date="2012-01" db="EMBL/GenBank/DDBJ databases">
        <title>The Genome Sequence of Oreochromis niloticus (Nile Tilapia).</title>
        <authorList>
            <consortium name="Broad Institute Genome Assembly Team"/>
            <consortium name="Broad Institute Sequencing Platform"/>
            <person name="Di Palma F."/>
            <person name="Johnson J."/>
            <person name="Lander E.S."/>
            <person name="Lindblad-Toh K."/>
        </authorList>
    </citation>
    <scope>NUCLEOTIDE SEQUENCE [LARGE SCALE GENOMIC DNA]</scope>
</reference>
<proteinExistence type="inferred from homology"/>
<dbReference type="OMA" id="DTEIHEP"/>
<name>I3KI59_ORENI</name>
<dbReference type="GO" id="GO:0005789">
    <property type="term" value="C:endoplasmic reticulum membrane"/>
    <property type="evidence" value="ECO:0007669"/>
    <property type="project" value="UniProtKB-SubCell"/>
</dbReference>
<evidence type="ECO:0000256" key="7">
    <source>
        <dbReference type="ARBA" id="ARBA00022824"/>
    </source>
</evidence>
<dbReference type="Gene3D" id="2.20.110.10">
    <property type="entry name" value="Histone H3 K4-specific methyltransferase SET7/9 N-terminal domain"/>
    <property type="match status" value="2"/>
</dbReference>
<dbReference type="RefSeq" id="XP_005477965.1">
    <property type="nucleotide sequence ID" value="XM_005477908.4"/>
</dbReference>
<dbReference type="PANTHER" id="PTHR23085">
    <property type="entry name" value="GH28348P"/>
    <property type="match status" value="1"/>
</dbReference>
<dbReference type="OrthoDB" id="284854at2759"/>
<dbReference type="InterPro" id="IPR017191">
    <property type="entry name" value="Junctophilin"/>
</dbReference>
<keyword evidence="6" id="KW-0677">Repeat</keyword>
<evidence type="ECO:0000256" key="4">
    <source>
        <dbReference type="ARBA" id="ARBA00022553"/>
    </source>
</evidence>
<reference evidence="13" key="2">
    <citation type="submission" date="2025-08" db="UniProtKB">
        <authorList>
            <consortium name="Ensembl"/>
        </authorList>
    </citation>
    <scope>IDENTIFICATION</scope>
</reference>
<comment type="similarity">
    <text evidence="2 10">Belongs to the junctophilin family.</text>
</comment>
<dbReference type="SUPFAM" id="SSF82185">
    <property type="entry name" value="Histone H3 K4-specific methyltransferase SET7/9 N-terminal domain"/>
    <property type="match status" value="2"/>
</dbReference>
<feature type="compositionally biased region" description="Low complexity" evidence="11">
    <location>
        <begin position="560"/>
        <end position="573"/>
    </location>
</feature>
<comment type="subcellular location">
    <subcellularLocation>
        <location evidence="10">Cell membrane</location>
        <topology evidence="10">Peripheral membrane protein</topology>
    </subcellularLocation>
    <subcellularLocation>
        <location evidence="1 10">Endoplasmic reticulum membrane</location>
        <topology evidence="1">Single-pass type IV membrane protein</topology>
    </subcellularLocation>
</comment>
<protein>
    <recommendedName>
        <fullName evidence="10">Junctophilin</fullName>
    </recommendedName>
</protein>
<keyword evidence="9 10" id="KW-0472">Membrane</keyword>
<keyword evidence="7 10" id="KW-0256">Endoplasmic reticulum</keyword>
<dbReference type="SMART" id="SM00698">
    <property type="entry name" value="MORN"/>
    <property type="match status" value="6"/>
</dbReference>
<feature type="compositionally biased region" description="Basic and acidic residues" evidence="11">
    <location>
        <begin position="647"/>
        <end position="687"/>
    </location>
</feature>
<evidence type="ECO:0000256" key="11">
    <source>
        <dbReference type="SAM" id="MobiDB-lite"/>
    </source>
</evidence>
<evidence type="ECO:0000256" key="6">
    <source>
        <dbReference type="ARBA" id="ARBA00022737"/>
    </source>
</evidence>
<sequence>MSGGRFEFDDGGAYCGGWEGGKAHGHGICTGPKGQGEFSGSWNYGFEVVGVYTWPSGNTYEGYWSQGKRHGLGVETKGHWIYKGEWTHGFKGRYGVRISVGSGAKYEGTWNNGLQDGYGTETYADGGTFQGQFTGGMRHGYGVRQSVPYGMAAVVRSPLRTSLTSLRSEHSNGTVLQQDVPIITTTNASGEETPVATPTQLGPSRGGFALTLQVDPEAVKNKKKGLFRRSSLLGKLKKSDSSTSLSSQKSKISFLRPDSALSSNASDTNSTVSIGDDSLAGAEDFPPVEADIDATTTEVYMGEWKNDKRSGYGISERSSGLKYEGEWLNNQRHGYGCTTFAEGGKEEGKYMNNMLVKAMKKRVIQLKGTKIKQKVERAVEGAQRAAAIAKQKAEIAASRTAHAKAKADAAEQAAQASNRESSIARLVAKELSPSFYQPGPEYLKKRALQVAVEGSENTETIMHEPLLAEEEPLPTPPESPVMNELDSLMPSSSPGRTPSPSPGIMSKEEPKLLSPGSWNEDKTSKSGGSSKLNGKQGSRPTTPSAPAPASAVSEEGGGATSSRGPSRTPSRQSNKNEQGSDMEIKPLQKFDSEAKASDATTAPAAPVRNSLISPDEEEEEEAPRPVSKAPSKMPSKASSKSVTPESKATEFKSERAPPTKERVLPVFENKVESREPSRPPSKAETKPLPKRQPSPAPAPKPAASLEPKMAPKPVEAKAVVARPAAKVEPKAEVRPKPILSSLSNEVTPESLDMEGPNTIMICMVILLNIGLAILFVHILS</sequence>
<dbReference type="FunFam" id="2.20.110.10:FF:000001">
    <property type="entry name" value="Junctophilin"/>
    <property type="match status" value="1"/>
</dbReference>
<evidence type="ECO:0000256" key="5">
    <source>
        <dbReference type="ARBA" id="ARBA00022692"/>
    </source>
</evidence>
<dbReference type="GO" id="GO:0030314">
    <property type="term" value="C:junctional membrane complex"/>
    <property type="evidence" value="ECO:0007669"/>
    <property type="project" value="UniProtKB-UniRule"/>
</dbReference>
<feature type="compositionally biased region" description="Low complexity" evidence="11">
    <location>
        <begin position="701"/>
        <end position="715"/>
    </location>
</feature>
<feature type="transmembrane region" description="Helical" evidence="12">
    <location>
        <begin position="758"/>
        <end position="779"/>
    </location>
</feature>
<evidence type="ECO:0000256" key="12">
    <source>
        <dbReference type="SAM" id="Phobius"/>
    </source>
</evidence>
<dbReference type="FunFam" id="2.20.110.10:FF:000025">
    <property type="entry name" value="MORN repeat, putative"/>
    <property type="match status" value="1"/>
</dbReference>
<dbReference type="GO" id="GO:0005886">
    <property type="term" value="C:plasma membrane"/>
    <property type="evidence" value="ECO:0007669"/>
    <property type="project" value="UniProtKB-SubCell"/>
</dbReference>
<feature type="compositionally biased region" description="Low complexity" evidence="11">
    <location>
        <begin position="627"/>
        <end position="641"/>
    </location>
</feature>
<dbReference type="PIRSF" id="PIRSF037387">
    <property type="entry name" value="Junctophilin"/>
    <property type="match status" value="1"/>
</dbReference>
<feature type="region of interest" description="Disordered" evidence="11">
    <location>
        <begin position="259"/>
        <end position="288"/>
    </location>
</feature>
<reference evidence="13" key="3">
    <citation type="submission" date="2025-09" db="UniProtKB">
        <authorList>
            <consortium name="Ensembl"/>
        </authorList>
    </citation>
    <scope>IDENTIFICATION</scope>
</reference>
<feature type="region of interest" description="Disordered" evidence="11">
    <location>
        <begin position="463"/>
        <end position="715"/>
    </location>
</feature>
<evidence type="ECO:0000256" key="3">
    <source>
        <dbReference type="ARBA" id="ARBA00022475"/>
    </source>
</evidence>
<dbReference type="RefSeq" id="XP_005477966.1">
    <property type="nucleotide sequence ID" value="XM_005477909.4"/>
</dbReference>
<evidence type="ECO:0000256" key="2">
    <source>
        <dbReference type="ARBA" id="ARBA00008599"/>
    </source>
</evidence>
<dbReference type="FunCoup" id="I3KI59">
    <property type="interactions" value="144"/>
</dbReference>
<comment type="function">
    <text evidence="10">Junctophilins contribute to the formation of junctional membrane complexes (JMCs) which link the plasma membrane with the endoplasmic or sarcoplasmic reticulum in excitable cells. Provides a structural foundation for functional cross-talk between the cell surface and intracellular calcium release channels.</text>
</comment>
<dbReference type="HOGENOM" id="CLU_008078_1_0_1"/>
<evidence type="ECO:0000256" key="8">
    <source>
        <dbReference type="ARBA" id="ARBA00022989"/>
    </source>
</evidence>
<evidence type="ECO:0000256" key="10">
    <source>
        <dbReference type="PIRNR" id="PIRNR037387"/>
    </source>
</evidence>
<dbReference type="CTD" id="57158"/>
<dbReference type="InParanoid" id="I3KI59"/>
<dbReference type="PANTHER" id="PTHR23085:SF26">
    <property type="entry name" value="JUNCTOPHILIN-2"/>
    <property type="match status" value="1"/>
</dbReference>
<keyword evidence="14" id="KW-1185">Reference proteome</keyword>
<keyword evidence="5 12" id="KW-0812">Transmembrane</keyword>
<evidence type="ECO:0000313" key="13">
    <source>
        <dbReference type="Ensembl" id="ENSONIP00000020804.2"/>
    </source>
</evidence>
<feature type="compositionally biased region" description="Polar residues" evidence="11">
    <location>
        <begin position="260"/>
        <end position="273"/>
    </location>
</feature>
<dbReference type="GO" id="GO:0016529">
    <property type="term" value="C:sarcoplasmic reticulum"/>
    <property type="evidence" value="ECO:0007669"/>
    <property type="project" value="TreeGrafter"/>
</dbReference>
<organism evidence="13 14">
    <name type="scientific">Oreochromis niloticus</name>
    <name type="common">Nile tilapia</name>
    <name type="synonym">Tilapia nilotica</name>
    <dbReference type="NCBI Taxonomy" id="8128"/>
    <lineage>
        <taxon>Eukaryota</taxon>
        <taxon>Metazoa</taxon>
        <taxon>Chordata</taxon>
        <taxon>Craniata</taxon>
        <taxon>Vertebrata</taxon>
        <taxon>Euteleostomi</taxon>
        <taxon>Actinopterygii</taxon>
        <taxon>Neopterygii</taxon>
        <taxon>Teleostei</taxon>
        <taxon>Neoteleostei</taxon>
        <taxon>Acanthomorphata</taxon>
        <taxon>Ovalentaria</taxon>
        <taxon>Cichlomorphae</taxon>
        <taxon>Cichliformes</taxon>
        <taxon>Cichlidae</taxon>
        <taxon>African cichlids</taxon>
        <taxon>Pseudocrenilabrinae</taxon>
        <taxon>Oreochromini</taxon>
        <taxon>Oreochromis</taxon>
    </lineage>
</organism>
<dbReference type="AlphaFoldDB" id="I3KI59"/>
<evidence type="ECO:0000313" key="14">
    <source>
        <dbReference type="Proteomes" id="UP000005207"/>
    </source>
</evidence>
<keyword evidence="8 12" id="KW-1133">Transmembrane helix</keyword>
<accession>I3KI59</accession>
<dbReference type="GeneID" id="100706782"/>
<evidence type="ECO:0000256" key="9">
    <source>
        <dbReference type="ARBA" id="ARBA00023136"/>
    </source>
</evidence>
<dbReference type="FunFam" id="2.20.110.10:FF:000003">
    <property type="entry name" value="Junctophilin"/>
    <property type="match status" value="1"/>
</dbReference>
<feature type="compositionally biased region" description="Basic and acidic residues" evidence="11">
    <location>
        <begin position="582"/>
        <end position="596"/>
    </location>
</feature>
<feature type="compositionally biased region" description="Low complexity" evidence="11">
    <location>
        <begin position="525"/>
        <end position="551"/>
    </location>
</feature>
<gene>
    <name evidence="13" type="primary">JPH2</name>
    <name evidence="13" type="synonym">jph2</name>
</gene>
<dbReference type="Pfam" id="PF02493">
    <property type="entry name" value="MORN"/>
    <property type="match status" value="8"/>
</dbReference>
<keyword evidence="3 10" id="KW-1003">Cell membrane</keyword>
<keyword evidence="4" id="KW-0597">Phosphoprotein</keyword>
<evidence type="ECO:0000256" key="1">
    <source>
        <dbReference type="ARBA" id="ARBA00004163"/>
    </source>
</evidence>
<dbReference type="InterPro" id="IPR003409">
    <property type="entry name" value="MORN"/>
</dbReference>
<dbReference type="Ensembl" id="ENSONIT00000020823.2">
    <property type="protein sequence ID" value="ENSONIP00000020804.2"/>
    <property type="gene ID" value="ENSONIG00000016521.2"/>
</dbReference>
<dbReference type="Proteomes" id="UP000005207">
    <property type="component" value="Linkage group LG20"/>
</dbReference>
<dbReference type="KEGG" id="onl:100706782"/>